<keyword evidence="1" id="KW-0472">Membrane</keyword>
<gene>
    <name evidence="2" type="ORF">AE32_03962</name>
</gene>
<protein>
    <submittedName>
        <fullName evidence="2">Uncharacterized protein</fullName>
    </submittedName>
</protein>
<dbReference type="AlphaFoldDB" id="A0A836MFX9"/>
<evidence type="ECO:0000313" key="2">
    <source>
        <dbReference type="EMBL" id="KDM51470.1"/>
    </source>
</evidence>
<dbReference type="Proteomes" id="UP000027208">
    <property type="component" value="Unassembled WGS sequence"/>
</dbReference>
<feature type="transmembrane region" description="Helical" evidence="1">
    <location>
        <begin position="20"/>
        <end position="37"/>
    </location>
</feature>
<organism evidence="2 3">
    <name type="scientific">Acinetobacter nosocomialis</name>
    <dbReference type="NCBI Taxonomy" id="106654"/>
    <lineage>
        <taxon>Bacteria</taxon>
        <taxon>Pseudomonadati</taxon>
        <taxon>Pseudomonadota</taxon>
        <taxon>Gammaproteobacteria</taxon>
        <taxon>Moraxellales</taxon>
        <taxon>Moraxellaceae</taxon>
        <taxon>Acinetobacter</taxon>
        <taxon>Acinetobacter calcoaceticus/baumannii complex</taxon>
    </lineage>
</organism>
<proteinExistence type="predicted"/>
<sequence length="84" mass="8617">MQTENTTQQLVKKPNTAVRYALATTGVTLVTMSNAFADTGSTSIDLTVGLAGVAVIGGLMASGTLKALPTYVAWGIRKALSMLG</sequence>
<dbReference type="RefSeq" id="WP_031953747.1">
    <property type="nucleotide sequence ID" value="NZ_KK737789.1"/>
</dbReference>
<accession>A0A836MFX9</accession>
<feature type="transmembrane region" description="Helical" evidence="1">
    <location>
        <begin position="49"/>
        <end position="74"/>
    </location>
</feature>
<name>A0A836MFX9_ACINO</name>
<comment type="caution">
    <text evidence="2">The sequence shown here is derived from an EMBL/GenBank/DDBJ whole genome shotgun (WGS) entry which is preliminary data.</text>
</comment>
<evidence type="ECO:0000313" key="3">
    <source>
        <dbReference type="Proteomes" id="UP000027208"/>
    </source>
</evidence>
<reference evidence="2 3" key="1">
    <citation type="submission" date="2014-04" db="EMBL/GenBank/DDBJ databases">
        <title>The Genome Sequence of Acinetobacter baumanii BIDMC 57.</title>
        <authorList>
            <consortium name="The Broad Institute Genomics Platform"/>
            <consortium name="The Broad Institute Genome Sequencing Center for Infectious Disease"/>
            <person name="Murphy C."/>
            <person name="Cosimi L."/>
            <person name="Cerqueira G."/>
            <person name="Feldgarden M."/>
            <person name="Earl A."/>
            <person name="Spencer M.D."/>
            <person name="Fodor A."/>
            <person name="Sautter R.L."/>
            <person name="Hung D."/>
            <person name="Onderdonk A.B."/>
            <person name="Ernst C."/>
            <person name="Delaney M."/>
            <person name="DuBois A."/>
            <person name="Young S.K."/>
            <person name="Zeng Q."/>
            <person name="Gargeya S."/>
            <person name="Abouelleil A."/>
            <person name="Alvarado L."/>
            <person name="Chapman S.B."/>
            <person name="Gainer-Dewar J."/>
            <person name="Goldberg J."/>
            <person name="Griggs A."/>
            <person name="Gujja S."/>
            <person name="Hansen M."/>
            <person name="Howarth C."/>
            <person name="Imamovic A."/>
            <person name="Larimer J."/>
            <person name="Pearson M."/>
            <person name="Poon T.W."/>
            <person name="Priest M."/>
            <person name="Roberts A."/>
            <person name="Saif S."/>
            <person name="Shea T."/>
            <person name="Sykes S."/>
            <person name="Wortman J."/>
            <person name="Nusbaum C."/>
            <person name="Birren B."/>
        </authorList>
    </citation>
    <scope>NUCLEOTIDE SEQUENCE [LARGE SCALE GENOMIC DNA]</scope>
    <source>
        <strain evidence="2 3">BIDMC 57</strain>
    </source>
</reference>
<keyword evidence="1" id="KW-1133">Transmembrane helix</keyword>
<dbReference type="EMBL" id="JMUI01000023">
    <property type="protein sequence ID" value="KDM51470.1"/>
    <property type="molecule type" value="Genomic_DNA"/>
</dbReference>
<evidence type="ECO:0000256" key="1">
    <source>
        <dbReference type="SAM" id="Phobius"/>
    </source>
</evidence>
<keyword evidence="1" id="KW-0812">Transmembrane</keyword>